<dbReference type="NCBIfam" id="NF009151">
    <property type="entry name" value="PRK12497.1-5"/>
    <property type="match status" value="1"/>
</dbReference>
<dbReference type="InterPro" id="IPR011856">
    <property type="entry name" value="tRNA_endonuc-like_dom_sf"/>
</dbReference>
<dbReference type="RefSeq" id="WP_068148149.1">
    <property type="nucleotide sequence ID" value="NZ_JBHSCR010000001.1"/>
</dbReference>
<dbReference type="SUPFAM" id="SSF52980">
    <property type="entry name" value="Restriction endonuclease-like"/>
    <property type="match status" value="1"/>
</dbReference>
<comment type="similarity">
    <text evidence="1 2">Belongs to the UPF0102 family.</text>
</comment>
<evidence type="ECO:0000313" key="3">
    <source>
        <dbReference type="EMBL" id="MFC4346640.1"/>
    </source>
</evidence>
<dbReference type="Gene3D" id="3.40.1350.10">
    <property type="match status" value="1"/>
</dbReference>
<evidence type="ECO:0000256" key="2">
    <source>
        <dbReference type="HAMAP-Rule" id="MF_00048"/>
    </source>
</evidence>
<sequence length="120" mass="13992">MTKARQQAEARGRKAEEFAAWFLRLKGYSILEERYRSSYGEIDLIARRGKLIAFIEVKSRKTDRDARESVTFRQRGRIEKAAVDWLARHKEMNASVRFDVIAIVRGSLPSHIKDAWRPEA</sequence>
<dbReference type="Pfam" id="PF02021">
    <property type="entry name" value="UPF0102"/>
    <property type="match status" value="1"/>
</dbReference>
<dbReference type="InterPro" id="IPR011335">
    <property type="entry name" value="Restrct_endonuc-II-like"/>
</dbReference>
<dbReference type="NCBIfam" id="NF009150">
    <property type="entry name" value="PRK12497.1-3"/>
    <property type="match status" value="1"/>
</dbReference>
<evidence type="ECO:0000256" key="1">
    <source>
        <dbReference type="ARBA" id="ARBA00006738"/>
    </source>
</evidence>
<dbReference type="InterPro" id="IPR003509">
    <property type="entry name" value="UPF0102_YraN-like"/>
</dbReference>
<evidence type="ECO:0000313" key="4">
    <source>
        <dbReference type="Proteomes" id="UP001595776"/>
    </source>
</evidence>
<protein>
    <recommendedName>
        <fullName evidence="2">UPF0102 protein ACFO5Q_02120</fullName>
    </recommendedName>
</protein>
<keyword evidence="4" id="KW-1185">Reference proteome</keyword>
<dbReference type="PANTHER" id="PTHR34039">
    <property type="entry name" value="UPF0102 PROTEIN YRAN"/>
    <property type="match status" value="1"/>
</dbReference>
<name>A0ABV8U6B2_9PROT</name>
<dbReference type="HAMAP" id="MF_00048">
    <property type="entry name" value="UPF0102"/>
    <property type="match status" value="1"/>
</dbReference>
<comment type="caution">
    <text evidence="3">The sequence shown here is derived from an EMBL/GenBank/DDBJ whole genome shotgun (WGS) entry which is preliminary data.</text>
</comment>
<dbReference type="Proteomes" id="UP001595776">
    <property type="component" value="Unassembled WGS sequence"/>
</dbReference>
<organism evidence="3 4">
    <name type="scientific">Kordiimonas lipolytica</name>
    <dbReference type="NCBI Taxonomy" id="1662421"/>
    <lineage>
        <taxon>Bacteria</taxon>
        <taxon>Pseudomonadati</taxon>
        <taxon>Pseudomonadota</taxon>
        <taxon>Alphaproteobacteria</taxon>
        <taxon>Kordiimonadales</taxon>
        <taxon>Kordiimonadaceae</taxon>
        <taxon>Kordiimonas</taxon>
    </lineage>
</organism>
<dbReference type="EMBL" id="JBHSCR010000001">
    <property type="protein sequence ID" value="MFC4346640.1"/>
    <property type="molecule type" value="Genomic_DNA"/>
</dbReference>
<reference evidence="4" key="1">
    <citation type="journal article" date="2019" name="Int. J. Syst. Evol. Microbiol.">
        <title>The Global Catalogue of Microorganisms (GCM) 10K type strain sequencing project: providing services to taxonomists for standard genome sequencing and annotation.</title>
        <authorList>
            <consortium name="The Broad Institute Genomics Platform"/>
            <consortium name="The Broad Institute Genome Sequencing Center for Infectious Disease"/>
            <person name="Wu L."/>
            <person name="Ma J."/>
        </authorList>
    </citation>
    <scope>NUCLEOTIDE SEQUENCE [LARGE SCALE GENOMIC DNA]</scope>
    <source>
        <strain evidence="4">CGMCC 1.15304</strain>
    </source>
</reference>
<accession>A0ABV8U6B2</accession>
<proteinExistence type="inferred from homology"/>
<gene>
    <name evidence="3" type="ORF">ACFO5Q_02120</name>
</gene>
<dbReference type="PANTHER" id="PTHR34039:SF1">
    <property type="entry name" value="UPF0102 PROTEIN YRAN"/>
    <property type="match status" value="1"/>
</dbReference>